<evidence type="ECO:0000313" key="3">
    <source>
        <dbReference type="Proteomes" id="UP000198916"/>
    </source>
</evidence>
<dbReference type="RefSeq" id="WP_090609329.1">
    <property type="nucleotide sequence ID" value="NZ_FNZR01000015.1"/>
</dbReference>
<keyword evidence="3" id="KW-1185">Reference proteome</keyword>
<feature type="chain" id="PRO_5011565180" evidence="1">
    <location>
        <begin position="28"/>
        <end position="1033"/>
    </location>
</feature>
<dbReference type="STRING" id="332977.SAMN05421740_11546"/>
<evidence type="ECO:0000256" key="1">
    <source>
        <dbReference type="SAM" id="SignalP"/>
    </source>
</evidence>
<accession>A0A1H7UGF5</accession>
<reference evidence="3" key="1">
    <citation type="submission" date="2016-10" db="EMBL/GenBank/DDBJ databases">
        <authorList>
            <person name="Varghese N."/>
            <person name="Submissions S."/>
        </authorList>
    </citation>
    <scope>NUCLEOTIDE SEQUENCE [LARGE SCALE GENOMIC DNA]</scope>
    <source>
        <strain evidence="3">Jip14</strain>
    </source>
</reference>
<evidence type="ECO:0000313" key="2">
    <source>
        <dbReference type="EMBL" id="SEL95824.1"/>
    </source>
</evidence>
<dbReference type="InterPro" id="IPR006530">
    <property type="entry name" value="YD"/>
</dbReference>
<dbReference type="InterPro" id="IPR031325">
    <property type="entry name" value="RHS_repeat"/>
</dbReference>
<dbReference type="AlphaFoldDB" id="A0A1H7UGF5"/>
<sequence>MKRVFCSYISYAAVLLCGIGCALRVSAQLNSSTSFPMLTTPPPKATMMDRFGSYPVSFYTGLVDITIPIFTIETNGITVPIEFKYHASGLKYDDLPMELGYGWTLIAGGTVSYSARGAADMSPPSGIRRDPFIKPVNEIIRNDANEGNLDAHQNWIGYVAAGSKPNQTTSSDYFSDSEYDVFSYSFHNYSGQYYTLSGEESIQVPANALQISAGASSNVIIKDDKGITYSFDMMEWDFYSRNAVYYLKRIISADEADTVMFQYRTFGTGGTNSVRRPVIDRTYNVVERDPATRRGFRETTFEYGGTAGITYKSYYPPLLTSIQYRGGTVEFTYQNQTTSRSLKEIKIISSAGTPVRSVSLIKPRTDWLDEVEFRDQSNGKVYSYILGYNGTVSGLQGIDYWGYYNGATLNTSGGYVPNFTIPIFSINGTSLTDPHQIPGMDRTPNQTYMQRGILNKITYPTKGYSLFSYEPHKSGGKTYGGLRIREIQNFDESGTLVEKKWYRYGTNESGEGRAAYPIANTSDVFFSDDFCNYSMVVNSIIGNGSHSANPGDILRIRQYYAFPKLAYFTSGSSVVYPEVTEYSGTGTVSNGKTVYKFSDAAEERMPTSRSYRPDIAFRSYSWRNGQLLSKTSYNSNNQAVHTLTNAYTVINGKERLNLRVLDYADIVGVEAEKIKKNFSWYPYPGAIETFSGMIGGSLYDYFNYYINTGLSVLASSAESADGVTKRTYYSGYNQYGQPNEVRLVDSKGADVLTKYKYPSDFGTVEPYKTMVTKRILAPVLEEAQYLNTTFLYKQFTEYKKWGNRLFAPEYIKQQYGQATPETRLRYLEYGQHGNPIAITKDGGSNAVYLWSYKEQYPVAEVKNATKADVAYAGFESDGKGNWSYSGNTAADATAPTGRRAYNLGGGSLQKTGLVTSRKYLLTYWAKSASATGISGGTAVAVRTRNGWTQYRRVVSGVASVSLSGSVAVDDVRLHPLEAQMDTYTYDPLVGMTSHTDASGNVFYYGYDAFGRLSTIRDLEGKVVEDYQYKYRTN</sequence>
<feature type="signal peptide" evidence="1">
    <location>
        <begin position="1"/>
        <end position="27"/>
    </location>
</feature>
<dbReference type="OrthoDB" id="903892at2"/>
<organism evidence="2 3">
    <name type="scientific">Parapedobacter koreensis</name>
    <dbReference type="NCBI Taxonomy" id="332977"/>
    <lineage>
        <taxon>Bacteria</taxon>
        <taxon>Pseudomonadati</taxon>
        <taxon>Bacteroidota</taxon>
        <taxon>Sphingobacteriia</taxon>
        <taxon>Sphingobacteriales</taxon>
        <taxon>Sphingobacteriaceae</taxon>
        <taxon>Parapedobacter</taxon>
    </lineage>
</organism>
<gene>
    <name evidence="2" type="ORF">SAMN05421740_11546</name>
</gene>
<keyword evidence="1" id="KW-0732">Signal</keyword>
<name>A0A1H7UGF5_9SPHI</name>
<dbReference type="NCBIfam" id="TIGR01643">
    <property type="entry name" value="YD_repeat_2x"/>
    <property type="match status" value="1"/>
</dbReference>
<protein>
    <submittedName>
        <fullName evidence="2">YD repeat-containing protein</fullName>
    </submittedName>
</protein>
<dbReference type="EMBL" id="FNZR01000015">
    <property type="protein sequence ID" value="SEL95824.1"/>
    <property type="molecule type" value="Genomic_DNA"/>
</dbReference>
<dbReference type="Proteomes" id="UP000198916">
    <property type="component" value="Unassembled WGS sequence"/>
</dbReference>
<proteinExistence type="predicted"/>
<dbReference type="Pfam" id="PF05593">
    <property type="entry name" value="RHS_repeat"/>
    <property type="match status" value="1"/>
</dbReference>